<feature type="signal peptide" evidence="8">
    <location>
        <begin position="1"/>
        <end position="21"/>
    </location>
</feature>
<dbReference type="NCBIfam" id="TIGR04057">
    <property type="entry name" value="SusC_RagA_signa"/>
    <property type="match status" value="1"/>
</dbReference>
<dbReference type="Proteomes" id="UP000712080">
    <property type="component" value="Unassembled WGS sequence"/>
</dbReference>
<accession>A0A972FJE7</accession>
<dbReference type="RefSeq" id="WP_169526166.1">
    <property type="nucleotide sequence ID" value="NZ_JAAMPU010000099.1"/>
</dbReference>
<evidence type="ECO:0000313" key="10">
    <source>
        <dbReference type="EMBL" id="NMH27159.1"/>
    </source>
</evidence>
<feature type="chain" id="PRO_5037777209" evidence="8">
    <location>
        <begin position="22"/>
        <end position="997"/>
    </location>
</feature>
<keyword evidence="3 7" id="KW-1134">Transmembrane beta strand</keyword>
<evidence type="ECO:0000313" key="11">
    <source>
        <dbReference type="Proteomes" id="UP000712080"/>
    </source>
</evidence>
<organism evidence="10 11">
    <name type="scientific">Flavobacterium silvaticum</name>
    <dbReference type="NCBI Taxonomy" id="1852020"/>
    <lineage>
        <taxon>Bacteria</taxon>
        <taxon>Pseudomonadati</taxon>
        <taxon>Bacteroidota</taxon>
        <taxon>Flavobacteriia</taxon>
        <taxon>Flavobacteriales</taxon>
        <taxon>Flavobacteriaceae</taxon>
        <taxon>Flavobacterium</taxon>
    </lineage>
</organism>
<name>A0A972FJE7_9FLAO</name>
<dbReference type="SUPFAM" id="SSF49464">
    <property type="entry name" value="Carboxypeptidase regulatory domain-like"/>
    <property type="match status" value="1"/>
</dbReference>
<dbReference type="InterPro" id="IPR023997">
    <property type="entry name" value="TonB-dep_OMP_SusC/RagA_CS"/>
</dbReference>
<evidence type="ECO:0000256" key="7">
    <source>
        <dbReference type="PROSITE-ProRule" id="PRU01360"/>
    </source>
</evidence>
<feature type="domain" description="TonB-dependent receptor plug" evidence="9">
    <location>
        <begin position="116"/>
        <end position="222"/>
    </location>
</feature>
<dbReference type="Gene3D" id="2.170.130.10">
    <property type="entry name" value="TonB-dependent receptor, plug domain"/>
    <property type="match status" value="1"/>
</dbReference>
<dbReference type="SUPFAM" id="SSF56935">
    <property type="entry name" value="Porins"/>
    <property type="match status" value="1"/>
</dbReference>
<dbReference type="AlphaFoldDB" id="A0A972FJE7"/>
<sequence length="997" mass="109982">MKTIYKKLLFILLLMPFAALAQGTLSGTVLEKGSNLPLPGVNVVVKGTTNGTSTDIDGKFQLRGLTNGNVLVFSYIGFADQDITYTGQTTLSVTMSEGSNQLQEVVVQVGYGGVRKKDITGAVSKVSAENLNQGTLTDPIQALQGKAAGVTITKQGGNPNDGFNVRIRGAAGFAANGGPLFVVDGVRGVDPTTIAPEDILSYDVLKDAASTAIYGADGANGVIFITTKKGKAGKTTIEYNTYLAVDKVANRLKLASSDQYRNFATDHGIAFTDNGGNTNWQDELYRTGTSNNHNLSISGGTENTNYRASVSHMDLEGVIRGSQKGRTIGRMNVTQKSFDNRLTIDMGLSATVEHNNYVNYGSNNATDVLFQSFQRLPTDPVYNEDGTFFETNSTFNYYNPVASRSQVENTRDAKRFNGNLNVDYELFKGLNAKVALSYIRNDSESTYFEPRYSNFYGQDEALIRRGYGRRNYDNYEQKLIETTLTYKKTFGENHNLTALIGHSYRASMSDGFRAQGNDPVSNSLGADNLQNFETLLLGDITSYKNERKDVGYFARIMYDYASKYYITGMIRRDGSSVFGANNRYGNFPSVQVAWNVANENFVKNNIPALNLFKLRASWGLSGNSNVEANRSIYRIGPSGTLIDPDTQAPIVNLAYQSELNPDFQWDENEEINLGADFGLFDNRITGSFEYYRKDLKDLLSVYPTPSNGTYLSPIIYVNGGRIKNEGIEATLNAEIVKGGNFSWNTTVTYSSNKQKVETLDSSGGFNLTEGIRTGYISGPGLVGVSTQLLKAGYELGTFYGYEYAGVSDGRWLVRGADNQLHFFDEVNQDLSQRKVIGNALPDFEMGWSNYFKYKNWDLSMAFRAVVGHDIYNATNQVFGNPDNIGSRNVNDEAFILSGNVNGAYQALSYYIEDGSFIKMDNVNLGYNFKNPSFSKYISNLRVYASMNNVFTLTNYGGIDPEVNFSGGNGTNEIYFGIDQYNIYPKTRTVTFGLNVTF</sequence>
<evidence type="ECO:0000256" key="6">
    <source>
        <dbReference type="ARBA" id="ARBA00023237"/>
    </source>
</evidence>
<keyword evidence="8" id="KW-0732">Signal</keyword>
<dbReference type="InterPro" id="IPR008969">
    <property type="entry name" value="CarboxyPept-like_regulatory"/>
</dbReference>
<dbReference type="InterPro" id="IPR012910">
    <property type="entry name" value="Plug_dom"/>
</dbReference>
<keyword evidence="6 7" id="KW-0998">Cell outer membrane</keyword>
<reference evidence="10" key="1">
    <citation type="submission" date="2020-02" db="EMBL/GenBank/DDBJ databases">
        <title>Flavobacterium sp. genome.</title>
        <authorList>
            <person name="Jung H.S."/>
            <person name="Baek J.H."/>
            <person name="Jeon C.O."/>
        </authorList>
    </citation>
    <scope>NUCLEOTIDE SEQUENCE</scope>
    <source>
        <strain evidence="10">SE-s28</strain>
    </source>
</reference>
<evidence type="ECO:0000256" key="8">
    <source>
        <dbReference type="SAM" id="SignalP"/>
    </source>
</evidence>
<evidence type="ECO:0000259" key="9">
    <source>
        <dbReference type="Pfam" id="PF07715"/>
    </source>
</evidence>
<dbReference type="InterPro" id="IPR037066">
    <property type="entry name" value="Plug_dom_sf"/>
</dbReference>
<dbReference type="Pfam" id="PF13715">
    <property type="entry name" value="CarbopepD_reg_2"/>
    <property type="match status" value="1"/>
</dbReference>
<keyword evidence="11" id="KW-1185">Reference proteome</keyword>
<dbReference type="Pfam" id="PF07715">
    <property type="entry name" value="Plug"/>
    <property type="match status" value="1"/>
</dbReference>
<dbReference type="Gene3D" id="2.60.40.1120">
    <property type="entry name" value="Carboxypeptidase-like, regulatory domain"/>
    <property type="match status" value="1"/>
</dbReference>
<evidence type="ECO:0000256" key="4">
    <source>
        <dbReference type="ARBA" id="ARBA00022692"/>
    </source>
</evidence>
<dbReference type="Gene3D" id="2.40.170.20">
    <property type="entry name" value="TonB-dependent receptor, beta-barrel domain"/>
    <property type="match status" value="1"/>
</dbReference>
<evidence type="ECO:0000256" key="2">
    <source>
        <dbReference type="ARBA" id="ARBA00022448"/>
    </source>
</evidence>
<dbReference type="EMBL" id="JAAMPU010000099">
    <property type="protein sequence ID" value="NMH27159.1"/>
    <property type="molecule type" value="Genomic_DNA"/>
</dbReference>
<evidence type="ECO:0000256" key="3">
    <source>
        <dbReference type="ARBA" id="ARBA00022452"/>
    </source>
</evidence>
<comment type="similarity">
    <text evidence="7">Belongs to the TonB-dependent receptor family.</text>
</comment>
<keyword evidence="2 7" id="KW-0813">Transport</keyword>
<protein>
    <submittedName>
        <fullName evidence="10">SusC/RagA family TonB-linked outer membrane protein</fullName>
    </submittedName>
</protein>
<keyword evidence="5 7" id="KW-0472">Membrane</keyword>
<comment type="caution">
    <text evidence="10">The sequence shown here is derived from an EMBL/GenBank/DDBJ whole genome shotgun (WGS) entry which is preliminary data.</text>
</comment>
<comment type="subcellular location">
    <subcellularLocation>
        <location evidence="1 7">Cell outer membrane</location>
        <topology evidence="1 7">Multi-pass membrane protein</topology>
    </subcellularLocation>
</comment>
<dbReference type="InterPro" id="IPR039426">
    <property type="entry name" value="TonB-dep_rcpt-like"/>
</dbReference>
<gene>
    <name evidence="10" type="ORF">G6047_03870</name>
</gene>
<dbReference type="InterPro" id="IPR036942">
    <property type="entry name" value="Beta-barrel_TonB_sf"/>
</dbReference>
<proteinExistence type="inferred from homology"/>
<dbReference type="NCBIfam" id="TIGR04056">
    <property type="entry name" value="OMP_RagA_SusC"/>
    <property type="match status" value="1"/>
</dbReference>
<dbReference type="InterPro" id="IPR023996">
    <property type="entry name" value="TonB-dep_OMP_SusC/RagA"/>
</dbReference>
<evidence type="ECO:0000256" key="1">
    <source>
        <dbReference type="ARBA" id="ARBA00004571"/>
    </source>
</evidence>
<evidence type="ECO:0000256" key="5">
    <source>
        <dbReference type="ARBA" id="ARBA00023136"/>
    </source>
</evidence>
<dbReference type="GO" id="GO:0009279">
    <property type="term" value="C:cell outer membrane"/>
    <property type="evidence" value="ECO:0007669"/>
    <property type="project" value="UniProtKB-SubCell"/>
</dbReference>
<keyword evidence="4 7" id="KW-0812">Transmembrane</keyword>
<dbReference type="PROSITE" id="PS52016">
    <property type="entry name" value="TONB_DEPENDENT_REC_3"/>
    <property type="match status" value="1"/>
</dbReference>